<dbReference type="InterPro" id="IPR003593">
    <property type="entry name" value="AAA+_ATPase"/>
</dbReference>
<dbReference type="Gene3D" id="1.20.120.140">
    <property type="entry name" value="Signal recognition particle SRP54, nucleotide-binding domain"/>
    <property type="match status" value="1"/>
</dbReference>
<dbReference type="CDD" id="cd14826">
    <property type="entry name" value="SR_alpha_SRX"/>
    <property type="match status" value="1"/>
</dbReference>
<dbReference type="Gene3D" id="3.40.50.300">
    <property type="entry name" value="P-loop containing nucleotide triphosphate hydrolases"/>
    <property type="match status" value="2"/>
</dbReference>
<dbReference type="GO" id="GO:0005047">
    <property type="term" value="F:signal recognition particle binding"/>
    <property type="evidence" value="ECO:0007669"/>
    <property type="project" value="InterPro"/>
</dbReference>
<dbReference type="PANTHER" id="PTHR43134">
    <property type="entry name" value="SIGNAL RECOGNITION PARTICLE RECEPTOR SUBUNIT ALPHA"/>
    <property type="match status" value="1"/>
</dbReference>
<proteinExistence type="inferred from homology"/>
<dbReference type="InParanoid" id="L0PGV8"/>
<dbReference type="AlphaFoldDB" id="L0PGV8"/>
<dbReference type="SMART" id="SM00962">
    <property type="entry name" value="SRP54"/>
    <property type="match status" value="1"/>
</dbReference>
<dbReference type="SMART" id="SM00382">
    <property type="entry name" value="AAA"/>
    <property type="match status" value="1"/>
</dbReference>
<dbReference type="Pfam" id="PF00448">
    <property type="entry name" value="SRP54"/>
    <property type="match status" value="2"/>
</dbReference>
<dbReference type="FunCoup" id="L0PGV8">
    <property type="interactions" value="259"/>
</dbReference>
<evidence type="ECO:0000256" key="6">
    <source>
        <dbReference type="ARBA" id="ARBA00023170"/>
    </source>
</evidence>
<sequence length="577" mass="66329">MLTLFTIFNKGGIVLWERCFDPLFCNIINNFIHDIFVEEQSSKTIYVKDNLVVKWTLSNEYDLIFAIVYSEFAQIIYIDEFLESTKKFFCELYYEKLQEKCFLEKNFSFDSHFDVRIKEFEFLNAKNVASSTQVNEVFLNENTSSQDFELDKDILDDDIPKTLKSDLESQLPETPQFSETNVSFLKKDRNKRNSNKKLKKNITKVNNLNNDEPIKKNKKLMRKWEDDSILCNSDKADFLDYSVHSEKSSAPVQNDIVRLTQENCMSKDLQNGFTIREFGDDLQKSDKKGESSKEIHTGMFSIFTNLAKKRILSLNDLTPALTKMNELLLKKNIAKEVADTIQSIVKTTMESSLKQILTPSMSIDLLKEINFSKSQKRPYTISFVGVNGVGKSTSLSKIAFWLLKNHFKIVIAACDTFRSGAIEQLQVHVKNLQQLSEKEKCGKIELFEKGYGKDASLVAGNAILYAKKKEFDIVLIDTSGRRHNDPRLMSPLEKSFPSYKKKLDGFIISKVDTVGNAVGTIVSIIWATGIPILFIGNGQTYTDIRILSVSWVVKMLMKEIYYTKLIHLFINYVSRHK</sequence>
<dbReference type="GO" id="GO:0003924">
    <property type="term" value="F:GTPase activity"/>
    <property type="evidence" value="ECO:0007669"/>
    <property type="project" value="InterPro"/>
</dbReference>
<dbReference type="SUPFAM" id="SSF64356">
    <property type="entry name" value="SNARE-like"/>
    <property type="match status" value="1"/>
</dbReference>
<dbReference type="Pfam" id="PF04086">
    <property type="entry name" value="SRP-alpha_N"/>
    <property type="match status" value="1"/>
</dbReference>
<keyword evidence="6" id="KW-0675">Receptor</keyword>
<evidence type="ECO:0000259" key="7">
    <source>
        <dbReference type="PROSITE" id="PS00300"/>
    </source>
</evidence>
<dbReference type="GO" id="GO:0005785">
    <property type="term" value="C:signal recognition particle receptor complex"/>
    <property type="evidence" value="ECO:0007669"/>
    <property type="project" value="InterPro"/>
</dbReference>
<dbReference type="InterPro" id="IPR000897">
    <property type="entry name" value="SRP54_GTPase_dom"/>
</dbReference>
<dbReference type="SUPFAM" id="SSF52540">
    <property type="entry name" value="P-loop containing nucleoside triphosphate hydrolases"/>
    <property type="match status" value="1"/>
</dbReference>
<dbReference type="GO" id="GO:0005525">
    <property type="term" value="F:GTP binding"/>
    <property type="evidence" value="ECO:0007669"/>
    <property type="project" value="UniProtKB-KW"/>
</dbReference>
<dbReference type="GO" id="GO:0006886">
    <property type="term" value="P:intracellular protein transport"/>
    <property type="evidence" value="ECO:0007669"/>
    <property type="project" value="InterPro"/>
</dbReference>
<comment type="subcellular location">
    <subcellularLocation>
        <location evidence="1">Endoplasmic reticulum membrane</location>
        <topology evidence="1">Peripheral membrane protein</topology>
        <orientation evidence="1">Cytoplasmic side</orientation>
    </subcellularLocation>
</comment>
<evidence type="ECO:0000256" key="2">
    <source>
        <dbReference type="ARBA" id="ARBA00008531"/>
    </source>
</evidence>
<organism evidence="9">
    <name type="scientific">Pneumocystis jirovecii</name>
    <name type="common">Human pneumocystis pneumonia agent</name>
    <dbReference type="NCBI Taxonomy" id="42068"/>
    <lineage>
        <taxon>Eukaryota</taxon>
        <taxon>Fungi</taxon>
        <taxon>Dikarya</taxon>
        <taxon>Ascomycota</taxon>
        <taxon>Taphrinomycotina</taxon>
        <taxon>Pneumocystomycetes</taxon>
        <taxon>Pneumocystaceae</taxon>
        <taxon>Pneumocystis</taxon>
    </lineage>
</organism>
<dbReference type="InterPro" id="IPR011012">
    <property type="entry name" value="Longin-like_dom_sf"/>
</dbReference>
<dbReference type="Gene3D" id="3.30.450.60">
    <property type="match status" value="1"/>
</dbReference>
<gene>
    <name evidence="8" type="ORF">PNEJI1_000481</name>
</gene>
<dbReference type="InterPro" id="IPR042101">
    <property type="entry name" value="SRP54_N_sf"/>
</dbReference>
<evidence type="ECO:0000256" key="5">
    <source>
        <dbReference type="ARBA" id="ARBA00023136"/>
    </source>
</evidence>
<dbReference type="PROSITE" id="PS00300">
    <property type="entry name" value="SRP54"/>
    <property type="match status" value="1"/>
</dbReference>
<dbReference type="VEuPathDB" id="FungiDB:PNEJI1_000481"/>
<keyword evidence="3" id="KW-0547">Nucleotide-binding</keyword>
<keyword evidence="4" id="KW-0342">GTP-binding</keyword>
<comment type="caution">
    <text evidence="8">The sequence shown here is derived from an EMBL/GenBank/DDBJ whole genome shotgun (WGS) entry which is preliminary data.</text>
</comment>
<evidence type="ECO:0000256" key="3">
    <source>
        <dbReference type="ARBA" id="ARBA00022741"/>
    </source>
</evidence>
<dbReference type="InterPro" id="IPR027417">
    <property type="entry name" value="P-loop_NTPase"/>
</dbReference>
<name>L0PGV8_PNEJI</name>
<accession>L0PGV8</accession>
<dbReference type="GO" id="GO:0006614">
    <property type="term" value="P:SRP-dependent cotranslational protein targeting to membrane"/>
    <property type="evidence" value="ECO:0007669"/>
    <property type="project" value="InterPro"/>
</dbReference>
<dbReference type="EMBL" id="CAKM01000283">
    <property type="protein sequence ID" value="CCJ31304.1"/>
    <property type="molecule type" value="Genomic_DNA"/>
</dbReference>
<evidence type="ECO:0000313" key="8">
    <source>
        <dbReference type="EMBL" id="CCJ31304.1"/>
    </source>
</evidence>
<evidence type="ECO:0000256" key="1">
    <source>
        <dbReference type="ARBA" id="ARBA00004397"/>
    </source>
</evidence>
<reference evidence="8 9" key="1">
    <citation type="journal article" date="2012" name="MBio">
        <title>De novo assembly of the Pneumocystis jirovecii genome from a single bronchoalveolar lavage fluid specimen from a patient.</title>
        <authorList>
            <person name="Cisse O.H."/>
            <person name="Pagni M."/>
            <person name="Hauser P.M."/>
        </authorList>
    </citation>
    <scope>NUCLEOTIDE SEQUENCE [LARGE SCALE GENOMIC DNA]</scope>
    <source>
        <strain evidence="8 9">SE8</strain>
    </source>
</reference>
<keyword evidence="5" id="KW-0472">Membrane</keyword>
<evidence type="ECO:0000313" key="9">
    <source>
        <dbReference type="Proteomes" id="UP000010422"/>
    </source>
</evidence>
<dbReference type="InterPro" id="IPR007222">
    <property type="entry name" value="Sig_recog_particle_rcpt_asu_N"/>
</dbReference>
<feature type="domain" description="SRP54-type proteins GTP-binding" evidence="7">
    <location>
        <begin position="531"/>
        <end position="544"/>
    </location>
</feature>
<dbReference type="STRING" id="1209962.L0PGV8"/>
<protein>
    <recommendedName>
        <fullName evidence="7">SRP54-type proteins GTP-binding domain-containing protein</fullName>
    </recommendedName>
</protein>
<dbReference type="PANTHER" id="PTHR43134:SF1">
    <property type="entry name" value="SIGNAL RECOGNITION PARTICLE RECEPTOR SUBUNIT ALPHA"/>
    <property type="match status" value="1"/>
</dbReference>
<dbReference type="Proteomes" id="UP000010422">
    <property type="component" value="Unassembled WGS sequence"/>
</dbReference>
<evidence type="ECO:0000256" key="4">
    <source>
        <dbReference type="ARBA" id="ARBA00023134"/>
    </source>
</evidence>
<comment type="similarity">
    <text evidence="2">Belongs to the GTP-binding SRP family.</text>
</comment>